<dbReference type="InterPro" id="IPR036563">
    <property type="entry name" value="MoaE_sf"/>
</dbReference>
<gene>
    <name evidence="1" type="ORF">AVDCRST_MAG76-1423</name>
</gene>
<proteinExistence type="predicted"/>
<dbReference type="InterPro" id="IPR003448">
    <property type="entry name" value="Mopterin_biosynth_MoaE"/>
</dbReference>
<name>A0A6J4HXB0_9ACTN</name>
<dbReference type="PANTHER" id="PTHR23404">
    <property type="entry name" value="MOLYBDOPTERIN SYNTHASE RELATED"/>
    <property type="match status" value="1"/>
</dbReference>
<dbReference type="EMBL" id="CADCSZ010000085">
    <property type="protein sequence ID" value="CAA9234435.1"/>
    <property type="molecule type" value="Genomic_DNA"/>
</dbReference>
<reference evidence="1" key="1">
    <citation type="submission" date="2020-02" db="EMBL/GenBank/DDBJ databases">
        <authorList>
            <person name="Meier V. D."/>
        </authorList>
    </citation>
    <scope>NUCLEOTIDE SEQUENCE</scope>
    <source>
        <strain evidence="1">AVDCRST_MAG76</strain>
    </source>
</reference>
<dbReference type="CDD" id="cd00756">
    <property type="entry name" value="MoaE"/>
    <property type="match status" value="1"/>
</dbReference>
<dbReference type="Gene3D" id="3.90.1170.40">
    <property type="entry name" value="Molybdopterin biosynthesis MoaE subunit"/>
    <property type="match status" value="1"/>
</dbReference>
<dbReference type="SUPFAM" id="SSF54690">
    <property type="entry name" value="Molybdopterin synthase subunit MoaE"/>
    <property type="match status" value="1"/>
</dbReference>
<organism evidence="1">
    <name type="scientific">uncultured Acidimicrobiales bacterium</name>
    <dbReference type="NCBI Taxonomy" id="310071"/>
    <lineage>
        <taxon>Bacteria</taxon>
        <taxon>Bacillati</taxon>
        <taxon>Actinomycetota</taxon>
        <taxon>Acidimicrobiia</taxon>
        <taxon>Acidimicrobiales</taxon>
        <taxon>environmental samples</taxon>
    </lineage>
</organism>
<dbReference type="AlphaFoldDB" id="A0A6J4HXB0"/>
<protein>
    <recommendedName>
        <fullName evidence="2">Molybdenum cofactor biosynthesis protein MoaE</fullName>
    </recommendedName>
</protein>
<evidence type="ECO:0008006" key="2">
    <source>
        <dbReference type="Google" id="ProtNLM"/>
    </source>
</evidence>
<accession>A0A6J4HXB0</accession>
<sequence>MVPPPAADWLALSFEPLPVAEASAWAVLPGCGGVVTFTGTVRDHADGRDGVTQLVYEAYAEHVTTRLSAVAAEVRARHPELGRLAILHRLGALEVTDAAVVVVASAPHRDEAFAAARLAIDATKACVPIWKRESWADGAGAWGTGAAELVLPSAVPSPSSVGRR</sequence>
<dbReference type="Pfam" id="PF02391">
    <property type="entry name" value="MoaE"/>
    <property type="match status" value="1"/>
</dbReference>
<evidence type="ECO:0000313" key="1">
    <source>
        <dbReference type="EMBL" id="CAA9234435.1"/>
    </source>
</evidence>
<dbReference type="GO" id="GO:0006777">
    <property type="term" value="P:Mo-molybdopterin cofactor biosynthetic process"/>
    <property type="evidence" value="ECO:0007669"/>
    <property type="project" value="InterPro"/>
</dbReference>